<evidence type="ECO:0000313" key="4">
    <source>
        <dbReference type="Proteomes" id="UP000664303"/>
    </source>
</evidence>
<dbReference type="Pfam" id="PF19577">
    <property type="entry name" value="DcaP"/>
    <property type="match status" value="1"/>
</dbReference>
<feature type="signal peptide" evidence="2">
    <location>
        <begin position="1"/>
        <end position="24"/>
    </location>
</feature>
<keyword evidence="2" id="KW-0732">Signal</keyword>
<keyword evidence="4" id="KW-1185">Reference proteome</keyword>
<protein>
    <submittedName>
        <fullName evidence="3">Porin</fullName>
    </submittedName>
</protein>
<comment type="caution">
    <text evidence="3">The sequence shown here is derived from an EMBL/GenBank/DDBJ whole genome shotgun (WGS) entry which is preliminary data.</text>
</comment>
<name>A0A939ILQ8_9GAMM</name>
<reference evidence="3" key="1">
    <citation type="submission" date="2021-02" db="EMBL/GenBank/DDBJ databases">
        <title>PHA producing bacteria isolated from coastal sediment in Guangdong, Shenzhen.</title>
        <authorList>
            <person name="Zheng W."/>
            <person name="Yu S."/>
            <person name="Huang Y."/>
        </authorList>
    </citation>
    <scope>NUCLEOTIDE SEQUENCE</scope>
    <source>
        <strain evidence="3">TN14-10</strain>
    </source>
</reference>
<evidence type="ECO:0000256" key="2">
    <source>
        <dbReference type="SAM" id="SignalP"/>
    </source>
</evidence>
<dbReference type="AlphaFoldDB" id="A0A939ILQ8"/>
<evidence type="ECO:0000256" key="1">
    <source>
        <dbReference type="SAM" id="Coils"/>
    </source>
</evidence>
<dbReference type="EMBL" id="JAFKCZ010000004">
    <property type="protein sequence ID" value="MBN7796217.1"/>
    <property type="molecule type" value="Genomic_DNA"/>
</dbReference>
<accession>A0A939ILQ8</accession>
<feature type="coiled-coil region" evidence="1">
    <location>
        <begin position="23"/>
        <end position="64"/>
    </location>
</feature>
<evidence type="ECO:0000313" key="3">
    <source>
        <dbReference type="EMBL" id="MBN7796217.1"/>
    </source>
</evidence>
<organism evidence="3 4">
    <name type="scientific">Parahaliea mediterranea</name>
    <dbReference type="NCBI Taxonomy" id="651086"/>
    <lineage>
        <taxon>Bacteria</taxon>
        <taxon>Pseudomonadati</taxon>
        <taxon>Pseudomonadota</taxon>
        <taxon>Gammaproteobacteria</taxon>
        <taxon>Cellvibrionales</taxon>
        <taxon>Halieaceae</taxon>
        <taxon>Parahaliea</taxon>
    </lineage>
</organism>
<dbReference type="SUPFAM" id="SSF56935">
    <property type="entry name" value="Porins"/>
    <property type="match status" value="1"/>
</dbReference>
<dbReference type="RefSeq" id="WP_206559660.1">
    <property type="nucleotide sequence ID" value="NZ_JAFKCZ010000004.1"/>
</dbReference>
<feature type="chain" id="PRO_5037682305" evidence="2">
    <location>
        <begin position="25"/>
        <end position="454"/>
    </location>
</feature>
<keyword evidence="1" id="KW-0175">Coiled coil</keyword>
<dbReference type="InterPro" id="IPR045748">
    <property type="entry name" value="DcaP"/>
</dbReference>
<sequence>MPFPRTTLAAVLALALLPPVVALAADADRIRELERQLAEQKTLMQQQQRMLERMEAELQQLKGATTTPPAPDAMRQAAGKAATGTVAPDHALDLQLYGHLQLDAIHDFKRVDPDYEATLRPSTIPTVDGIFGDDGSTLLSVRQSTMGLRGSADTPAGLVKGWFEFDMFGTGSSTGDTTFNLRHAWVEIGGLGFGQTNSNFMDIGIFPNVVDWWGPSGMAFNRNPQLRYTWALGEDEFAVALEQPNASFNTGIFGEISPAFDDAATARTELPDLTARYRLAGHWGHLQLAGVLRRLEFETRGTPDNEPTFEDTGWGLNVTGAINSIGRDQLKFGLVYGEGIASFMNDGGVNLAPENFEEEPVPVLGTTLYYDRYWSGQWSSSIGFSINDADARNQQADAEFDRGIYASANLLYTPYPALLIGLEALYGRHEDVAGRSGEDFRTQVTFKHKFSTHF</sequence>
<dbReference type="Proteomes" id="UP000664303">
    <property type="component" value="Unassembled WGS sequence"/>
</dbReference>
<gene>
    <name evidence="3" type="ORF">JYP50_06435</name>
</gene>
<proteinExistence type="predicted"/>